<dbReference type="Proteomes" id="UP001190700">
    <property type="component" value="Unassembled WGS sequence"/>
</dbReference>
<organism evidence="4 5">
    <name type="scientific">Cymbomonas tetramitiformis</name>
    <dbReference type="NCBI Taxonomy" id="36881"/>
    <lineage>
        <taxon>Eukaryota</taxon>
        <taxon>Viridiplantae</taxon>
        <taxon>Chlorophyta</taxon>
        <taxon>Pyramimonadophyceae</taxon>
        <taxon>Pyramimonadales</taxon>
        <taxon>Pyramimonadaceae</taxon>
        <taxon>Cymbomonas</taxon>
    </lineage>
</organism>
<feature type="domain" description="Tyrosine specific protein phosphatases" evidence="3">
    <location>
        <begin position="361"/>
        <end position="399"/>
    </location>
</feature>
<feature type="compositionally biased region" description="Polar residues" evidence="2">
    <location>
        <begin position="37"/>
        <end position="48"/>
    </location>
</feature>
<dbReference type="InterPro" id="IPR029021">
    <property type="entry name" value="Prot-tyrosine_phosphatase-like"/>
</dbReference>
<evidence type="ECO:0000313" key="5">
    <source>
        <dbReference type="Proteomes" id="UP001190700"/>
    </source>
</evidence>
<dbReference type="PROSITE" id="PS00383">
    <property type="entry name" value="TYR_PHOSPHATASE_1"/>
    <property type="match status" value="1"/>
</dbReference>
<dbReference type="PROSITE" id="PS50056">
    <property type="entry name" value="TYR_PHOSPHATASE_2"/>
    <property type="match status" value="1"/>
</dbReference>
<dbReference type="InterPro" id="IPR000387">
    <property type="entry name" value="Tyr_Pase_dom"/>
</dbReference>
<feature type="compositionally biased region" description="Polar residues" evidence="2">
    <location>
        <begin position="19"/>
        <end position="29"/>
    </location>
</feature>
<accession>A0AAE0BUW2</accession>
<dbReference type="InterPro" id="IPR032675">
    <property type="entry name" value="LRR_dom_sf"/>
</dbReference>
<dbReference type="EMBL" id="LGRX02033057">
    <property type="protein sequence ID" value="KAK3243221.1"/>
    <property type="molecule type" value="Genomic_DNA"/>
</dbReference>
<feature type="region of interest" description="Disordered" evidence="2">
    <location>
        <begin position="17"/>
        <end position="48"/>
    </location>
</feature>
<dbReference type="AlphaFoldDB" id="A0AAE0BUW2"/>
<comment type="subcellular location">
    <subcellularLocation>
        <location evidence="1">Cytoplasm</location>
        <location evidence="1">Cytoskeleton</location>
        <location evidence="1">Cilium axoneme</location>
    </subcellularLocation>
</comment>
<dbReference type="Gene3D" id="3.80.10.10">
    <property type="entry name" value="Ribonuclease Inhibitor"/>
    <property type="match status" value="1"/>
</dbReference>
<reference evidence="4 5" key="1">
    <citation type="journal article" date="2015" name="Genome Biol. Evol.">
        <title>Comparative Genomics of a Bacterivorous Green Alga Reveals Evolutionary Causalities and Consequences of Phago-Mixotrophic Mode of Nutrition.</title>
        <authorList>
            <person name="Burns J.A."/>
            <person name="Paasch A."/>
            <person name="Narechania A."/>
            <person name="Kim E."/>
        </authorList>
    </citation>
    <scope>NUCLEOTIDE SEQUENCE [LARGE SCALE GENOMIC DNA]</scope>
    <source>
        <strain evidence="4 5">PLY_AMNH</strain>
    </source>
</reference>
<dbReference type="InterPro" id="IPR016130">
    <property type="entry name" value="Tyr_Pase_AS"/>
</dbReference>
<dbReference type="GO" id="GO:0016787">
    <property type="term" value="F:hydrolase activity"/>
    <property type="evidence" value="ECO:0007669"/>
    <property type="project" value="UniProtKB-ARBA"/>
</dbReference>
<sequence>MCVVLRLLSDVFGVPKAAETSSGGATQSIDRYRQTEKTQGTEQPASTPTLSWAEALPALQSLALHDNLLTELPSLSCCASLRELRLDRNKSLAALPLLPPSITVLHLEGCVALGRDRTAIFEILQTLPELQDIQLPWHADGDGAMLQMIGAPPAVQAWLCEQQVTEGSIPPTRGASAHAMLAGEEPAEPPKRSLLHQWHLAPTLDKVSLIGAVELMEPAAKRPASPRAADPLVVPSRFRLCPARADSRLLLLLGDAANAAAASATEGFPIEVNGTILNVKVHHIVCIADGRHLKLVRETAGRNPAICFEEHHMQDRLAPEDIVPISRLEKVFSSIDAGMLAAASPPPAVGQVASPSFASAVIVHCNKGHNRSPAAVLGWAVRCGMSLREAYRLVLSARPTVDPLENYRSLLLRYELDVHGKASMSAKEPFAMHLTELLELCDAQNNGSEPGNKTSGKEGGDLVALAEAMRLREASIRTLLDLK</sequence>
<evidence type="ECO:0000259" key="3">
    <source>
        <dbReference type="PROSITE" id="PS50056"/>
    </source>
</evidence>
<evidence type="ECO:0000256" key="2">
    <source>
        <dbReference type="SAM" id="MobiDB-lite"/>
    </source>
</evidence>
<keyword evidence="5" id="KW-1185">Reference proteome</keyword>
<dbReference type="InterPro" id="IPR001611">
    <property type="entry name" value="Leu-rich_rpt"/>
</dbReference>
<gene>
    <name evidence="4" type="ORF">CYMTET_47112</name>
</gene>
<proteinExistence type="predicted"/>
<dbReference type="GO" id="GO:0005930">
    <property type="term" value="C:axoneme"/>
    <property type="evidence" value="ECO:0007669"/>
    <property type="project" value="UniProtKB-SubCell"/>
</dbReference>
<dbReference type="SUPFAM" id="SSF52058">
    <property type="entry name" value="L domain-like"/>
    <property type="match status" value="1"/>
</dbReference>
<dbReference type="Gene3D" id="3.90.190.10">
    <property type="entry name" value="Protein tyrosine phosphatase superfamily"/>
    <property type="match status" value="1"/>
</dbReference>
<dbReference type="SUPFAM" id="SSF52799">
    <property type="entry name" value="(Phosphotyrosine protein) phosphatases II"/>
    <property type="match status" value="1"/>
</dbReference>
<protein>
    <recommendedName>
        <fullName evidence="3">Tyrosine specific protein phosphatases domain-containing protein</fullName>
    </recommendedName>
</protein>
<evidence type="ECO:0000313" key="4">
    <source>
        <dbReference type="EMBL" id="KAK3243221.1"/>
    </source>
</evidence>
<dbReference type="PROSITE" id="PS51450">
    <property type="entry name" value="LRR"/>
    <property type="match status" value="1"/>
</dbReference>
<name>A0AAE0BUW2_9CHLO</name>
<evidence type="ECO:0000256" key="1">
    <source>
        <dbReference type="ARBA" id="ARBA00004430"/>
    </source>
</evidence>
<comment type="caution">
    <text evidence="4">The sequence shown here is derived from an EMBL/GenBank/DDBJ whole genome shotgun (WGS) entry which is preliminary data.</text>
</comment>